<dbReference type="eggNOG" id="COG1398">
    <property type="taxonomic scope" value="Bacteria"/>
</dbReference>
<keyword evidence="5" id="KW-0276">Fatty acid metabolism</keyword>
<dbReference type="CDD" id="cd03505">
    <property type="entry name" value="Delta9-FADS-like"/>
    <property type="match status" value="1"/>
</dbReference>
<reference evidence="13" key="1">
    <citation type="submission" date="2009-01" db="EMBL/GenBank/DDBJ databases">
        <title>Complete sequence of chromosome Cyanothece sp. PCC 7425.</title>
        <authorList>
            <consortium name="US DOE Joint Genome Institute"/>
            <person name="Lucas S."/>
            <person name="Copeland A."/>
            <person name="Lapidus A."/>
            <person name="Glavina del Rio T."/>
            <person name="Dalin E."/>
            <person name="Tice H."/>
            <person name="Bruce D."/>
            <person name="Goodwin L."/>
            <person name="Pitluck S."/>
            <person name="Sims D."/>
            <person name="Meineke L."/>
            <person name="Brettin T."/>
            <person name="Detter J.C."/>
            <person name="Han C."/>
            <person name="Larimer F."/>
            <person name="Land M."/>
            <person name="Hauser L."/>
            <person name="Kyrpides N."/>
            <person name="Ovchinnikova G."/>
            <person name="Liberton M."/>
            <person name="Stoeckel J."/>
            <person name="Banerjee A."/>
            <person name="Singh A."/>
            <person name="Page L."/>
            <person name="Sato H."/>
            <person name="Zhao L."/>
            <person name="Sherman L."/>
            <person name="Pakrasi H."/>
            <person name="Richardson P."/>
        </authorList>
    </citation>
    <scope>NUCLEOTIDE SEQUENCE</scope>
    <source>
        <strain evidence="13">PCC 7425</strain>
    </source>
</reference>
<feature type="transmembrane region" description="Helical" evidence="11">
    <location>
        <begin position="162"/>
        <end position="183"/>
    </location>
</feature>
<dbReference type="PRINTS" id="PR00075">
    <property type="entry name" value="FACDDSATRASE"/>
</dbReference>
<dbReference type="AlphaFoldDB" id="B8HKY6"/>
<dbReference type="OrthoDB" id="19906at2"/>
<evidence type="ECO:0000256" key="9">
    <source>
        <dbReference type="ARBA" id="ARBA00023098"/>
    </source>
</evidence>
<dbReference type="GO" id="GO:0016717">
    <property type="term" value="F:oxidoreductase activity, acting on paired donors, with oxidation of a pair of donors resulting in the reduction of molecular oxygen to two molecules of water"/>
    <property type="evidence" value="ECO:0007669"/>
    <property type="project" value="InterPro"/>
</dbReference>
<protein>
    <submittedName>
        <fullName evidence="13">Fatty acid desaturase</fullName>
    </submittedName>
</protein>
<dbReference type="HOGENOM" id="CLU_027359_1_1_3"/>
<dbReference type="GO" id="GO:0016020">
    <property type="term" value="C:membrane"/>
    <property type="evidence" value="ECO:0007669"/>
    <property type="project" value="UniProtKB-SubCell"/>
</dbReference>
<sequence length="305" mass="34021">MHLGVVARAIGLQIFYLLGTGLAAILIAFSGLTWVDASVFVLMWVLAGIGGTVGYHRLLAHKAFETTPQLKILLAILGAISGQGPLLPWVAFHRQHHHCNDRPGDPHTPYFNHEGQTLSGWPGFWHAHFGWLLSEKLLIKPMKYARDIVDDPVLVRISQNHYAWFALGFLIPTILGGLLTVNFGGWSWIGATKGFLLGGFTRVFLMNHLAAHGINSFCHLFGQRPFQSSDQSTNNAWLGLLILTGEPWHNNHHAFPNSARFGLKWWQVDIGYMTIWVLEKMGLAWQVNVPSPQVIKARTISEVSL</sequence>
<comment type="similarity">
    <text evidence="3">Belongs to the fatty acid desaturase type 2 family.</text>
</comment>
<comment type="subcellular location">
    <subcellularLocation>
        <location evidence="2">Membrane</location>
        <topology evidence="2">Multi-pass membrane protein</topology>
    </subcellularLocation>
</comment>
<keyword evidence="10 11" id="KW-0472">Membrane</keyword>
<evidence type="ECO:0000256" key="7">
    <source>
        <dbReference type="ARBA" id="ARBA00023002"/>
    </source>
</evidence>
<dbReference type="InterPro" id="IPR015876">
    <property type="entry name" value="Acyl-CoA_DS"/>
</dbReference>
<feature type="domain" description="Fatty acid desaturase" evidence="12">
    <location>
        <begin position="40"/>
        <end position="267"/>
    </location>
</feature>
<evidence type="ECO:0000256" key="2">
    <source>
        <dbReference type="ARBA" id="ARBA00004141"/>
    </source>
</evidence>
<evidence type="ECO:0000256" key="3">
    <source>
        <dbReference type="ARBA" id="ARBA00008749"/>
    </source>
</evidence>
<dbReference type="GO" id="GO:0006631">
    <property type="term" value="P:fatty acid metabolic process"/>
    <property type="evidence" value="ECO:0007669"/>
    <property type="project" value="UniProtKB-KW"/>
</dbReference>
<feature type="transmembrane region" description="Helical" evidence="11">
    <location>
        <begin position="41"/>
        <end position="60"/>
    </location>
</feature>
<keyword evidence="8" id="KW-0408">Iron</keyword>
<keyword evidence="4 11" id="KW-0812">Transmembrane</keyword>
<evidence type="ECO:0000256" key="11">
    <source>
        <dbReference type="SAM" id="Phobius"/>
    </source>
</evidence>
<gene>
    <name evidence="13" type="ordered locus">Cyan7425_2875</name>
</gene>
<evidence type="ECO:0000256" key="1">
    <source>
        <dbReference type="ARBA" id="ARBA00001954"/>
    </source>
</evidence>
<evidence type="ECO:0000256" key="10">
    <source>
        <dbReference type="ARBA" id="ARBA00023136"/>
    </source>
</evidence>
<evidence type="ECO:0000256" key="8">
    <source>
        <dbReference type="ARBA" id="ARBA00023004"/>
    </source>
</evidence>
<evidence type="ECO:0000313" key="13">
    <source>
        <dbReference type="EMBL" id="ACL45218.1"/>
    </source>
</evidence>
<keyword evidence="7" id="KW-0560">Oxidoreductase</keyword>
<proteinExistence type="inferred from homology"/>
<evidence type="ECO:0000256" key="6">
    <source>
        <dbReference type="ARBA" id="ARBA00022989"/>
    </source>
</evidence>
<accession>B8HKY6</accession>
<dbReference type="STRING" id="395961.Cyan7425_2875"/>
<feature type="transmembrane region" description="Helical" evidence="11">
    <location>
        <begin position="72"/>
        <end position="92"/>
    </location>
</feature>
<keyword evidence="9" id="KW-0443">Lipid metabolism</keyword>
<evidence type="ECO:0000256" key="4">
    <source>
        <dbReference type="ARBA" id="ARBA00022692"/>
    </source>
</evidence>
<dbReference type="PANTHER" id="PTHR11351">
    <property type="entry name" value="ACYL-COA DESATURASE"/>
    <property type="match status" value="1"/>
</dbReference>
<dbReference type="KEGG" id="cyn:Cyan7425_2875"/>
<comment type="cofactor">
    <cofactor evidence="1">
        <name>Fe(2+)</name>
        <dbReference type="ChEBI" id="CHEBI:29033"/>
    </cofactor>
</comment>
<dbReference type="EMBL" id="CP001344">
    <property type="protein sequence ID" value="ACL45218.1"/>
    <property type="molecule type" value="Genomic_DNA"/>
</dbReference>
<feature type="transmembrane region" description="Helical" evidence="11">
    <location>
        <begin position="12"/>
        <end position="35"/>
    </location>
</feature>
<dbReference type="Pfam" id="PF00487">
    <property type="entry name" value="FA_desaturase"/>
    <property type="match status" value="1"/>
</dbReference>
<evidence type="ECO:0000256" key="5">
    <source>
        <dbReference type="ARBA" id="ARBA00022832"/>
    </source>
</evidence>
<keyword evidence="6 11" id="KW-1133">Transmembrane helix</keyword>
<dbReference type="PANTHER" id="PTHR11351:SF3">
    <property type="entry name" value="BLL4393 PROTEIN"/>
    <property type="match status" value="1"/>
</dbReference>
<dbReference type="InterPro" id="IPR005804">
    <property type="entry name" value="FA_desaturase_dom"/>
</dbReference>
<evidence type="ECO:0000259" key="12">
    <source>
        <dbReference type="Pfam" id="PF00487"/>
    </source>
</evidence>
<organism evidence="13">
    <name type="scientific">Cyanothece sp. (strain PCC 7425 / ATCC 29141)</name>
    <dbReference type="NCBI Taxonomy" id="395961"/>
    <lineage>
        <taxon>Bacteria</taxon>
        <taxon>Bacillati</taxon>
        <taxon>Cyanobacteriota</taxon>
        <taxon>Cyanophyceae</taxon>
        <taxon>Gomontiellales</taxon>
        <taxon>Cyanothecaceae</taxon>
        <taxon>Cyanothece</taxon>
    </lineage>
</organism>
<name>B8HKY6_CYAP4</name>